<dbReference type="SUPFAM" id="SSF75516">
    <property type="entry name" value="Pheromone-binding domain of LuxR-like quorum-sensing transcription factors"/>
    <property type="match status" value="1"/>
</dbReference>
<dbReference type="InterPro" id="IPR036388">
    <property type="entry name" value="WH-like_DNA-bd_sf"/>
</dbReference>
<accession>A0ABX0W0U8</accession>
<gene>
    <name evidence="5" type="ORF">HCZ30_16120</name>
</gene>
<evidence type="ECO:0000256" key="2">
    <source>
        <dbReference type="ARBA" id="ARBA00023125"/>
    </source>
</evidence>
<keyword evidence="3" id="KW-0804">Transcription</keyword>
<dbReference type="SUPFAM" id="SSF46894">
    <property type="entry name" value="C-terminal effector domain of the bipartite response regulators"/>
    <property type="match status" value="1"/>
</dbReference>
<evidence type="ECO:0000259" key="4">
    <source>
        <dbReference type="PROSITE" id="PS50043"/>
    </source>
</evidence>
<dbReference type="SMART" id="SM00421">
    <property type="entry name" value="HTH_LUXR"/>
    <property type="match status" value="1"/>
</dbReference>
<reference evidence="5 6" key="1">
    <citation type="submission" date="2020-03" db="EMBL/GenBank/DDBJ databases">
        <title>Bacterial isolates of synthetic phycosphere.</title>
        <authorList>
            <person name="Fu H."/>
            <person name="Moran M.A."/>
        </authorList>
    </citation>
    <scope>NUCLEOTIDE SEQUENCE [LARGE SCALE GENOMIC DNA]</scope>
    <source>
        <strain evidence="5 6">HF1</strain>
    </source>
</reference>
<keyword evidence="2" id="KW-0238">DNA-binding</keyword>
<dbReference type="InterPro" id="IPR005143">
    <property type="entry name" value="TF_LuxR_autoind-bd_dom"/>
</dbReference>
<dbReference type="Pfam" id="PF00196">
    <property type="entry name" value="GerE"/>
    <property type="match status" value="1"/>
</dbReference>
<dbReference type="PANTHER" id="PTHR44688">
    <property type="entry name" value="DNA-BINDING TRANSCRIPTIONAL ACTIVATOR DEVR_DOSR"/>
    <property type="match status" value="1"/>
</dbReference>
<dbReference type="InterPro" id="IPR016032">
    <property type="entry name" value="Sig_transdc_resp-reg_C-effctor"/>
</dbReference>
<dbReference type="PRINTS" id="PR00038">
    <property type="entry name" value="HTHLUXR"/>
</dbReference>
<dbReference type="InterPro" id="IPR036693">
    <property type="entry name" value="TF_LuxR_autoind-bd_dom_sf"/>
</dbReference>
<evidence type="ECO:0000313" key="6">
    <source>
        <dbReference type="Proteomes" id="UP000709466"/>
    </source>
</evidence>
<proteinExistence type="predicted"/>
<dbReference type="CDD" id="cd06170">
    <property type="entry name" value="LuxR_C_like"/>
    <property type="match status" value="1"/>
</dbReference>
<name>A0ABX0W0U8_9RHOB</name>
<feature type="domain" description="HTH luxR-type" evidence="4">
    <location>
        <begin position="194"/>
        <end position="259"/>
    </location>
</feature>
<keyword evidence="1" id="KW-0805">Transcription regulation</keyword>
<evidence type="ECO:0000313" key="5">
    <source>
        <dbReference type="EMBL" id="NIY73956.1"/>
    </source>
</evidence>
<evidence type="ECO:0000256" key="1">
    <source>
        <dbReference type="ARBA" id="ARBA00023015"/>
    </source>
</evidence>
<sequence>MESDTPTWRRNSNKDSLVLNFIDHLEAITNAPSVEELWELHSTRMARYGFDRIILGYTRYRTTSSLGDPQDWVVLTNQTTEYMRAFIDEGMYFNAPMVRWALENDGACSWSWVAENLDSMSQGELRTVEYNRSMGVTAGYTISFRSVTARTKGAVALTAKKNMTQDQVDGIWEKHGRDITLANSVAYLKLLTLPYARHRQLTKRQREVLEFVGDGKTTADIAYLMNLTPATIEKHLRLAREALDVDTTAQAVLKAAFYNQMFIIDA</sequence>
<dbReference type="PANTHER" id="PTHR44688:SF16">
    <property type="entry name" value="DNA-BINDING TRANSCRIPTIONAL ACTIVATOR DEVR_DOSR"/>
    <property type="match status" value="1"/>
</dbReference>
<evidence type="ECO:0000256" key="3">
    <source>
        <dbReference type="ARBA" id="ARBA00023163"/>
    </source>
</evidence>
<dbReference type="Gene3D" id="1.10.10.10">
    <property type="entry name" value="Winged helix-like DNA-binding domain superfamily/Winged helix DNA-binding domain"/>
    <property type="match status" value="1"/>
</dbReference>
<keyword evidence="6" id="KW-1185">Reference proteome</keyword>
<organism evidence="5 6">
    <name type="scientific">Marivivens donghaensis</name>
    <dbReference type="NCBI Taxonomy" id="1699413"/>
    <lineage>
        <taxon>Bacteria</taxon>
        <taxon>Pseudomonadati</taxon>
        <taxon>Pseudomonadota</taxon>
        <taxon>Alphaproteobacteria</taxon>
        <taxon>Rhodobacterales</taxon>
        <taxon>Paracoccaceae</taxon>
        <taxon>Marivivens group</taxon>
        <taxon>Marivivens</taxon>
    </lineage>
</organism>
<dbReference type="PROSITE" id="PS50043">
    <property type="entry name" value="HTH_LUXR_2"/>
    <property type="match status" value="1"/>
</dbReference>
<dbReference type="Pfam" id="PF03472">
    <property type="entry name" value="Autoind_bind"/>
    <property type="match status" value="1"/>
</dbReference>
<dbReference type="Proteomes" id="UP000709466">
    <property type="component" value="Unassembled WGS sequence"/>
</dbReference>
<protein>
    <submittedName>
        <fullName evidence="5">LuxR family transcriptional regulator</fullName>
    </submittedName>
</protein>
<comment type="caution">
    <text evidence="5">The sequence shown here is derived from an EMBL/GenBank/DDBJ whole genome shotgun (WGS) entry which is preliminary data.</text>
</comment>
<dbReference type="InterPro" id="IPR000792">
    <property type="entry name" value="Tscrpt_reg_LuxR_C"/>
</dbReference>
<dbReference type="EMBL" id="JAATOP010000017">
    <property type="protein sequence ID" value="NIY73956.1"/>
    <property type="molecule type" value="Genomic_DNA"/>
</dbReference>
<dbReference type="Gene3D" id="3.30.450.80">
    <property type="entry name" value="Transcription factor LuxR-like, autoinducer-binding domain"/>
    <property type="match status" value="1"/>
</dbReference>